<keyword evidence="6" id="KW-1185">Reference proteome</keyword>
<dbReference type="InterPro" id="IPR010982">
    <property type="entry name" value="Lambda_DNA-bd_dom_sf"/>
</dbReference>
<dbReference type="Proteomes" id="UP001596527">
    <property type="component" value="Unassembled WGS sequence"/>
</dbReference>
<protein>
    <submittedName>
        <fullName evidence="5">LacI family DNA-binding transcriptional regulator</fullName>
    </submittedName>
</protein>
<dbReference type="PANTHER" id="PTHR30146:SF109">
    <property type="entry name" value="HTH-TYPE TRANSCRIPTIONAL REGULATOR GALS"/>
    <property type="match status" value="1"/>
</dbReference>
<dbReference type="SUPFAM" id="SSF53822">
    <property type="entry name" value="Periplasmic binding protein-like I"/>
    <property type="match status" value="1"/>
</dbReference>
<keyword evidence="2 5" id="KW-0238">DNA-binding</keyword>
<dbReference type="PANTHER" id="PTHR30146">
    <property type="entry name" value="LACI-RELATED TRANSCRIPTIONAL REPRESSOR"/>
    <property type="match status" value="1"/>
</dbReference>
<dbReference type="RefSeq" id="WP_380971633.1">
    <property type="nucleotide sequence ID" value="NZ_JBHTEF010000001.1"/>
</dbReference>
<keyword evidence="3" id="KW-0804">Transcription</keyword>
<name>A0ABW2SJJ8_9ACTO</name>
<sequence>MERNGKGRGRVTRDEVARLAGVSTAVVSYVVNNGPRPVSEAARRRVENAIEILGYRPSASARALALGTADTFGLIVPEITNTFHAQVVEAVEGEALGKGKSVILANSHTDPALERRLLEEMADRGVGGVMLITTSTSDDELVVQNLGVPLVLIDRQRPLPGFATIGPDYRAGGRLATQHLLDHGYTDILPIHGVAAESHPNDRLSGYNDAMLAAGLVPRAPLVVSWTREGGYEAGRRIVREGTMPRAVFSLGDMISIGLLAAFYEARIRVPEDVAVVSFDSTMDATYSCPPLTAVRQPVEQTASRAIARLTASGPVEPGHELLPVSLDVRSSCGC</sequence>
<evidence type="ECO:0000313" key="6">
    <source>
        <dbReference type="Proteomes" id="UP001596527"/>
    </source>
</evidence>
<dbReference type="Gene3D" id="3.40.50.2300">
    <property type="match status" value="2"/>
</dbReference>
<dbReference type="InterPro" id="IPR046335">
    <property type="entry name" value="LacI/GalR-like_sensor"/>
</dbReference>
<dbReference type="SMART" id="SM00354">
    <property type="entry name" value="HTH_LACI"/>
    <property type="match status" value="1"/>
</dbReference>
<feature type="domain" description="HTH lacI-type" evidence="4">
    <location>
        <begin position="11"/>
        <end position="66"/>
    </location>
</feature>
<evidence type="ECO:0000256" key="3">
    <source>
        <dbReference type="ARBA" id="ARBA00023163"/>
    </source>
</evidence>
<organism evidence="5 6">
    <name type="scientific">Schaalia naturae</name>
    <dbReference type="NCBI Taxonomy" id="635203"/>
    <lineage>
        <taxon>Bacteria</taxon>
        <taxon>Bacillati</taxon>
        <taxon>Actinomycetota</taxon>
        <taxon>Actinomycetes</taxon>
        <taxon>Actinomycetales</taxon>
        <taxon>Actinomycetaceae</taxon>
        <taxon>Schaalia</taxon>
    </lineage>
</organism>
<dbReference type="EMBL" id="JBHTEF010000001">
    <property type="protein sequence ID" value="MFC7579999.1"/>
    <property type="molecule type" value="Genomic_DNA"/>
</dbReference>
<evidence type="ECO:0000313" key="5">
    <source>
        <dbReference type="EMBL" id="MFC7579999.1"/>
    </source>
</evidence>
<dbReference type="SUPFAM" id="SSF47413">
    <property type="entry name" value="lambda repressor-like DNA-binding domains"/>
    <property type="match status" value="1"/>
</dbReference>
<dbReference type="InterPro" id="IPR000843">
    <property type="entry name" value="HTH_LacI"/>
</dbReference>
<dbReference type="Gene3D" id="1.10.260.40">
    <property type="entry name" value="lambda repressor-like DNA-binding domains"/>
    <property type="match status" value="1"/>
</dbReference>
<accession>A0ABW2SJJ8</accession>
<evidence type="ECO:0000256" key="2">
    <source>
        <dbReference type="ARBA" id="ARBA00023125"/>
    </source>
</evidence>
<comment type="caution">
    <text evidence="5">The sequence shown here is derived from an EMBL/GenBank/DDBJ whole genome shotgun (WGS) entry which is preliminary data.</text>
</comment>
<dbReference type="CDD" id="cd01392">
    <property type="entry name" value="HTH_LacI"/>
    <property type="match status" value="1"/>
</dbReference>
<keyword evidence="1" id="KW-0805">Transcription regulation</keyword>
<dbReference type="Pfam" id="PF13377">
    <property type="entry name" value="Peripla_BP_3"/>
    <property type="match status" value="1"/>
</dbReference>
<dbReference type="CDD" id="cd06267">
    <property type="entry name" value="PBP1_LacI_sugar_binding-like"/>
    <property type="match status" value="1"/>
</dbReference>
<dbReference type="InterPro" id="IPR028082">
    <property type="entry name" value="Peripla_BP_I"/>
</dbReference>
<dbReference type="PROSITE" id="PS50932">
    <property type="entry name" value="HTH_LACI_2"/>
    <property type="match status" value="1"/>
</dbReference>
<dbReference type="GO" id="GO:0003677">
    <property type="term" value="F:DNA binding"/>
    <property type="evidence" value="ECO:0007669"/>
    <property type="project" value="UniProtKB-KW"/>
</dbReference>
<evidence type="ECO:0000256" key="1">
    <source>
        <dbReference type="ARBA" id="ARBA00023015"/>
    </source>
</evidence>
<dbReference type="Pfam" id="PF00356">
    <property type="entry name" value="LacI"/>
    <property type="match status" value="1"/>
</dbReference>
<reference evidence="6" key="1">
    <citation type="journal article" date="2019" name="Int. J. Syst. Evol. Microbiol.">
        <title>The Global Catalogue of Microorganisms (GCM) 10K type strain sequencing project: providing services to taxonomists for standard genome sequencing and annotation.</title>
        <authorList>
            <consortium name="The Broad Institute Genomics Platform"/>
            <consortium name="The Broad Institute Genome Sequencing Center for Infectious Disease"/>
            <person name="Wu L."/>
            <person name="Ma J."/>
        </authorList>
    </citation>
    <scope>NUCLEOTIDE SEQUENCE [LARGE SCALE GENOMIC DNA]</scope>
    <source>
        <strain evidence="6">CCUG 56698</strain>
    </source>
</reference>
<evidence type="ECO:0000259" key="4">
    <source>
        <dbReference type="PROSITE" id="PS50932"/>
    </source>
</evidence>
<gene>
    <name evidence="5" type="ORF">ACFQWG_01995</name>
</gene>
<proteinExistence type="predicted"/>